<dbReference type="Proteomes" id="UP000267341">
    <property type="component" value="Unassembled WGS sequence"/>
</dbReference>
<dbReference type="GO" id="GO:0016747">
    <property type="term" value="F:acyltransferase activity, transferring groups other than amino-acyl groups"/>
    <property type="evidence" value="ECO:0007669"/>
    <property type="project" value="InterPro"/>
</dbReference>
<dbReference type="Pfam" id="PF01757">
    <property type="entry name" value="Acyl_transf_3"/>
    <property type="match status" value="1"/>
</dbReference>
<name>A0AB38G0D4_9ENTR</name>
<dbReference type="InterPro" id="IPR050879">
    <property type="entry name" value="Acyltransferase_3"/>
</dbReference>
<dbReference type="Proteomes" id="UP000251313">
    <property type="component" value="Unassembled WGS sequence"/>
</dbReference>
<keyword evidence="4" id="KW-0808">Transferase</keyword>
<dbReference type="GO" id="GO:0016020">
    <property type="term" value="C:membrane"/>
    <property type="evidence" value="ECO:0007669"/>
    <property type="project" value="TreeGrafter"/>
</dbReference>
<reference evidence="3 6" key="2">
    <citation type="submission" date="2018-10" db="EMBL/GenBank/DDBJ databases">
        <title>Genomic Encyclopedia of Type Strains, Phase IV (KMG-IV): sequencing the most valuable type-strain genomes for metagenomic binning, comparative biology and taxonomic classification.</title>
        <authorList>
            <person name="Goeker M."/>
        </authorList>
    </citation>
    <scope>NUCLEOTIDE SEQUENCE [LARGE SCALE GENOMIC DNA]</scope>
    <source>
        <strain evidence="3 6">DSM 5079</strain>
    </source>
</reference>
<dbReference type="AlphaFoldDB" id="A0AB38G0D4"/>
<dbReference type="GeneID" id="66902795"/>
<comment type="caution">
    <text evidence="4">The sequence shown here is derived from an EMBL/GenBank/DDBJ whole genome shotgun (WGS) entry which is preliminary data.</text>
</comment>
<evidence type="ECO:0000313" key="6">
    <source>
        <dbReference type="Proteomes" id="UP000267341"/>
    </source>
</evidence>
<feature type="transmembrane region" description="Helical" evidence="1">
    <location>
        <begin position="267"/>
        <end position="284"/>
    </location>
</feature>
<sequence length="382" mass="42892">MQNEKRNIEFIQALRGIAALAVVLRHAAEFIPGIIVYDTKAISWMLFWGGAGFGVDLFFIISGFIMVCTTWSGDGSIRYTIEFYIKRFTRIFPVYTTLTLISIFTLHGGMAFFDSGSNVNSLFKALLFLPQGDISAKPVYGVAPLFVGWTLNYEMYFYLIFGASLLLGRARWIALATVAVMTLVVLPYLTTGSVTASVYPDYAYSFFYLNIISNPIIWLFIAGVGIALIYKSKVRVESQFWCLILVSTATAFTIYQYLSWYRADHGIFMWGISLVPLVLSLAIASKTIRIPAPHVFTYLGDISFSLYLVHLPVKGALDIVFRYIGAVPEGAPFFVLMVLMSIIAAAISHRYLEQSLANWLKSKILTEFQHRFGKIGQDVLMK</sequence>
<evidence type="ECO:0000313" key="3">
    <source>
        <dbReference type="EMBL" id="RKR64049.1"/>
    </source>
</evidence>
<dbReference type="EMBL" id="RBIZ01000003">
    <property type="protein sequence ID" value="RKR64049.1"/>
    <property type="molecule type" value="Genomic_DNA"/>
</dbReference>
<feature type="transmembrane region" description="Helical" evidence="1">
    <location>
        <begin position="202"/>
        <end position="228"/>
    </location>
</feature>
<dbReference type="PANTHER" id="PTHR23028">
    <property type="entry name" value="ACETYLTRANSFERASE"/>
    <property type="match status" value="1"/>
</dbReference>
<accession>A0AB38G0D4</accession>
<dbReference type="GO" id="GO:0000271">
    <property type="term" value="P:polysaccharide biosynthetic process"/>
    <property type="evidence" value="ECO:0007669"/>
    <property type="project" value="TreeGrafter"/>
</dbReference>
<reference evidence="4 5" key="1">
    <citation type="submission" date="2018-06" db="EMBL/GenBank/DDBJ databases">
        <authorList>
            <consortium name="Pathogen Informatics"/>
            <person name="Doyle S."/>
        </authorList>
    </citation>
    <scope>NUCLEOTIDE SEQUENCE [LARGE SCALE GENOMIC DNA]</scope>
    <source>
        <strain evidence="4 5">NCTC11967</strain>
    </source>
</reference>
<feature type="transmembrane region" description="Helical" evidence="1">
    <location>
        <begin position="92"/>
        <end position="113"/>
    </location>
</feature>
<feature type="transmembrane region" description="Helical" evidence="1">
    <location>
        <begin position="139"/>
        <end position="160"/>
    </location>
</feature>
<proteinExistence type="predicted"/>
<keyword evidence="1" id="KW-1133">Transmembrane helix</keyword>
<keyword evidence="1" id="KW-0812">Transmembrane</keyword>
<keyword evidence="6" id="KW-1185">Reference proteome</keyword>
<evidence type="ECO:0000259" key="2">
    <source>
        <dbReference type="Pfam" id="PF01757"/>
    </source>
</evidence>
<keyword evidence="4" id="KW-0012">Acyltransferase</keyword>
<feature type="transmembrane region" description="Helical" evidence="1">
    <location>
        <begin position="333"/>
        <end position="352"/>
    </location>
</feature>
<feature type="transmembrane region" description="Helical" evidence="1">
    <location>
        <begin position="172"/>
        <end position="190"/>
    </location>
</feature>
<evidence type="ECO:0000313" key="4">
    <source>
        <dbReference type="EMBL" id="SQA65112.1"/>
    </source>
</evidence>
<organism evidence="4 5">
    <name type="scientific">Yokenella regensburgei</name>
    <dbReference type="NCBI Taxonomy" id="158877"/>
    <lineage>
        <taxon>Bacteria</taxon>
        <taxon>Pseudomonadati</taxon>
        <taxon>Pseudomonadota</taxon>
        <taxon>Gammaproteobacteria</taxon>
        <taxon>Enterobacterales</taxon>
        <taxon>Enterobacteriaceae</taxon>
        <taxon>Yokenella</taxon>
    </lineage>
</organism>
<evidence type="ECO:0000313" key="5">
    <source>
        <dbReference type="Proteomes" id="UP000251313"/>
    </source>
</evidence>
<feature type="domain" description="Acyltransferase 3" evidence="2">
    <location>
        <begin position="9"/>
        <end position="346"/>
    </location>
</feature>
<feature type="transmembrane region" description="Helical" evidence="1">
    <location>
        <begin position="47"/>
        <end position="71"/>
    </location>
</feature>
<feature type="transmembrane region" description="Helical" evidence="1">
    <location>
        <begin position="240"/>
        <end position="261"/>
    </location>
</feature>
<dbReference type="InterPro" id="IPR002656">
    <property type="entry name" value="Acyl_transf_3_dom"/>
</dbReference>
<keyword evidence="1" id="KW-0472">Membrane</keyword>
<evidence type="ECO:0000256" key="1">
    <source>
        <dbReference type="SAM" id="Phobius"/>
    </source>
</evidence>
<dbReference type="EMBL" id="UAVL01000020">
    <property type="protein sequence ID" value="SQA65112.1"/>
    <property type="molecule type" value="Genomic_DNA"/>
</dbReference>
<protein>
    <submittedName>
        <fullName evidence="4">Acyltransferase family</fullName>
    </submittedName>
</protein>
<dbReference type="RefSeq" id="WP_006820500.1">
    <property type="nucleotide sequence ID" value="NZ_CABKQJ010000016.1"/>
</dbReference>
<feature type="transmembrane region" description="Helical" evidence="1">
    <location>
        <begin position="12"/>
        <end position="35"/>
    </location>
</feature>
<dbReference type="PANTHER" id="PTHR23028:SF131">
    <property type="entry name" value="BLR2367 PROTEIN"/>
    <property type="match status" value="1"/>
</dbReference>
<gene>
    <name evidence="3" type="ORF">C7387_0727</name>
    <name evidence="4" type="ORF">NCTC11967_04135</name>
</gene>